<dbReference type="Pfam" id="PF03797">
    <property type="entry name" value="Autotransporter"/>
    <property type="match status" value="1"/>
</dbReference>
<feature type="domain" description="Autotransporter" evidence="1">
    <location>
        <begin position="235"/>
        <end position="493"/>
    </location>
</feature>
<dbReference type="SMART" id="SM00869">
    <property type="entry name" value="Autotransporter"/>
    <property type="match status" value="1"/>
</dbReference>
<dbReference type="SUPFAM" id="SSF49373">
    <property type="entry name" value="Invasin/intimin cell-adhesion fragments"/>
    <property type="match status" value="1"/>
</dbReference>
<sequence>MESGSEQSTQIGHQFSDPLVVIVRDTSNNPVPNARVVFQAPVHGASLTFASTGTNEETILTDTSGRAVSSNITANLVASPFVGGKLFSSYVVSAEISGIASIDFSLTNTRDSEADIARTKQVIATFVSNRADRIVSEQPNIVQRLRGGSFGEQKNVNGLSYDIMAHSQTASFKFSLAAFQNRLHQQQAASGNDAIQRFAYDFSPLSDSKTVQGSPGQTVPDPFMVAQSEEDSGKSDVSGLDFWAQGTYARANDNEYSSDNGLFFFGVDYRYKNSALFGLMAQLDISEETNRAAGTKVSGQGWMVGPYSVIRLKDNLLFDARATYGKSSNEVNALGLFEDSFETERFLLQAGLTGDFTIAELTVNPFARITYFHEQQKAYKDTLGNSIGNQNFNFGRLEFGPRVSFNFVSESGWHFAPFFSVSGIYDFEKPQTTIPGDDLLASWDDNMRARFEAGTKVSLPNRNFSLYSEGFYDGIGVSDYEVYGIKLNMMMTF</sequence>
<dbReference type="Gene3D" id="2.40.128.130">
    <property type="entry name" value="Autotransporter beta-domain"/>
    <property type="match status" value="1"/>
</dbReference>
<organism evidence="2 3">
    <name type="scientific">Pseudovibrio axinellae</name>
    <dbReference type="NCBI Taxonomy" id="989403"/>
    <lineage>
        <taxon>Bacteria</taxon>
        <taxon>Pseudomonadati</taxon>
        <taxon>Pseudomonadota</taxon>
        <taxon>Alphaproteobacteria</taxon>
        <taxon>Hyphomicrobiales</taxon>
        <taxon>Stappiaceae</taxon>
        <taxon>Pseudovibrio</taxon>
    </lineage>
</organism>
<dbReference type="EMBL" id="LMCB01000037">
    <property type="protein sequence ID" value="KZL17189.1"/>
    <property type="molecule type" value="Genomic_DNA"/>
</dbReference>
<protein>
    <submittedName>
        <fullName evidence="2">Autotransporter beta-domain protein</fullName>
    </submittedName>
</protein>
<evidence type="ECO:0000313" key="3">
    <source>
        <dbReference type="Proteomes" id="UP000076577"/>
    </source>
</evidence>
<dbReference type="SUPFAM" id="SSF103515">
    <property type="entry name" value="Autotransporter"/>
    <property type="match status" value="1"/>
</dbReference>
<accession>A0A165WZF7</accession>
<dbReference type="AlphaFoldDB" id="A0A165WZF7"/>
<dbReference type="GO" id="GO:0019867">
    <property type="term" value="C:outer membrane"/>
    <property type="evidence" value="ECO:0007669"/>
    <property type="project" value="InterPro"/>
</dbReference>
<name>A0A165WZF7_9HYPH</name>
<evidence type="ECO:0000259" key="1">
    <source>
        <dbReference type="PROSITE" id="PS51208"/>
    </source>
</evidence>
<dbReference type="PROSITE" id="PS51208">
    <property type="entry name" value="AUTOTRANSPORTER"/>
    <property type="match status" value="1"/>
</dbReference>
<comment type="caution">
    <text evidence="2">The sequence shown here is derived from an EMBL/GenBank/DDBJ whole genome shotgun (WGS) entry which is preliminary data.</text>
</comment>
<dbReference type="STRING" id="989403.SAMN05421798_1641"/>
<dbReference type="InterPro" id="IPR036709">
    <property type="entry name" value="Autotransporte_beta_dom_sf"/>
</dbReference>
<dbReference type="InterPro" id="IPR006315">
    <property type="entry name" value="OM_autotransptr_brl_dom"/>
</dbReference>
<dbReference type="Proteomes" id="UP000076577">
    <property type="component" value="Unassembled WGS sequence"/>
</dbReference>
<reference evidence="2 3" key="1">
    <citation type="journal article" date="2016" name="Front. Microbiol.">
        <title>Comparative Genomic Analysis Reveals a Diverse Repertoire of Genes Involved in Prokaryote-Eukaryote Interactions within the Pseudovibrio Genus.</title>
        <authorList>
            <person name="Romano S."/>
            <person name="Fernandez-Guerra A."/>
            <person name="Reen F.J."/>
            <person name="Glockner F.O."/>
            <person name="Crowley S.P."/>
            <person name="O'Sullivan O."/>
            <person name="Cotter P.D."/>
            <person name="Adams C."/>
            <person name="Dobson A.D."/>
            <person name="O'Gara F."/>
        </authorList>
    </citation>
    <scope>NUCLEOTIDE SEQUENCE [LARGE SCALE GENOMIC DNA]</scope>
    <source>
        <strain evidence="2 3">Ad2</strain>
    </source>
</reference>
<proteinExistence type="predicted"/>
<evidence type="ECO:0000313" key="2">
    <source>
        <dbReference type="EMBL" id="KZL17189.1"/>
    </source>
</evidence>
<dbReference type="InterPro" id="IPR005546">
    <property type="entry name" value="Autotransporte_beta"/>
</dbReference>
<gene>
    <name evidence="2" type="ORF">PsAD2_03214</name>
</gene>
<dbReference type="NCBIfam" id="TIGR01414">
    <property type="entry name" value="autotrans_barl"/>
    <property type="match status" value="1"/>
</dbReference>
<keyword evidence="3" id="KW-1185">Reference proteome</keyword>
<dbReference type="PATRIC" id="fig|989403.3.peg.3444"/>
<dbReference type="InterPro" id="IPR008964">
    <property type="entry name" value="Invasin/intimin_cell_adhesion"/>
</dbReference>